<comment type="caution">
    <text evidence="3">The sequence shown here is derived from an EMBL/GenBank/DDBJ whole genome shotgun (WGS) entry which is preliminary data.</text>
</comment>
<proteinExistence type="predicted"/>
<sequence>MRATSVLIRLVAVLVVGAVAGCAGDAVALRDADKTVIASFDNGAGLYVGNAVAVLGMPVGEVTAVRPRGSHVEVTMRIEAGVDIPADAKAVTLSTSVLTDRHVEFTPPYRGGPTLADGARIGLDRTRTPVEFDRLLGAADRMAGELKGEQPGEGPIAELLGVSAAIITGSGPQLRQTMDALATALRVGDDDGAAVRDDVTRIMDQLAVLVRAVADNEGVIRDFGTATGQLSDLLADLNIGAGDTGAQINQILVQADDLLTHNAESIRSTLTDANTVTRALADYRRELAEFIDLTPLLLNNAYRAVDFEYRGVRVHALLDKVFFDSQLVKEVCNILGLRQLGCATGTLRDFGPDFGITDMLDAMSRLPR</sequence>
<dbReference type="InterPro" id="IPR052336">
    <property type="entry name" value="MlaD_Phospholipid_Transporter"/>
</dbReference>
<keyword evidence="4" id="KW-1185">Reference proteome</keyword>
<evidence type="ECO:0000313" key="3">
    <source>
        <dbReference type="EMBL" id="MEB3511409.1"/>
    </source>
</evidence>
<reference evidence="3 4" key="1">
    <citation type="submission" date="2023-12" db="EMBL/GenBank/DDBJ databases">
        <title>novel species in genus Nocarida.</title>
        <authorList>
            <person name="Li Z."/>
        </authorList>
    </citation>
    <scope>NUCLEOTIDE SEQUENCE [LARGE SCALE GENOMIC DNA]</scope>
    <source>
        <strain evidence="3 4">CDC186</strain>
    </source>
</reference>
<feature type="chain" id="PRO_5045608606" evidence="1">
    <location>
        <begin position="29"/>
        <end position="368"/>
    </location>
</feature>
<dbReference type="RefSeq" id="WP_195079937.1">
    <property type="nucleotide sequence ID" value="NZ_JAYESH010000002.1"/>
</dbReference>
<name>A0ABU6AV92_9NOCA</name>
<dbReference type="PROSITE" id="PS51257">
    <property type="entry name" value="PROKAR_LIPOPROTEIN"/>
    <property type="match status" value="1"/>
</dbReference>
<dbReference type="NCBIfam" id="TIGR00996">
    <property type="entry name" value="Mtu_fam_mce"/>
    <property type="match status" value="1"/>
</dbReference>
<protein>
    <submittedName>
        <fullName evidence="3">MCE family protein</fullName>
    </submittedName>
</protein>
<evidence type="ECO:0000259" key="2">
    <source>
        <dbReference type="Pfam" id="PF02470"/>
    </source>
</evidence>
<gene>
    <name evidence="3" type="ORF">U3653_15365</name>
</gene>
<accession>A0ABU6AV92</accession>
<evidence type="ECO:0000256" key="1">
    <source>
        <dbReference type="SAM" id="SignalP"/>
    </source>
</evidence>
<feature type="signal peptide" evidence="1">
    <location>
        <begin position="1"/>
        <end position="28"/>
    </location>
</feature>
<dbReference type="Proteomes" id="UP001348098">
    <property type="component" value="Unassembled WGS sequence"/>
</dbReference>
<dbReference type="Pfam" id="PF02470">
    <property type="entry name" value="MlaD"/>
    <property type="match status" value="1"/>
</dbReference>
<organism evidence="3 4">
    <name type="scientific">Nocardia implantans</name>
    <dbReference type="NCBI Taxonomy" id="3108168"/>
    <lineage>
        <taxon>Bacteria</taxon>
        <taxon>Bacillati</taxon>
        <taxon>Actinomycetota</taxon>
        <taxon>Actinomycetes</taxon>
        <taxon>Mycobacteriales</taxon>
        <taxon>Nocardiaceae</taxon>
        <taxon>Nocardia</taxon>
    </lineage>
</organism>
<keyword evidence="1" id="KW-0732">Signal</keyword>
<dbReference type="EMBL" id="JAYKYQ010000005">
    <property type="protein sequence ID" value="MEB3511409.1"/>
    <property type="molecule type" value="Genomic_DNA"/>
</dbReference>
<evidence type="ECO:0000313" key="4">
    <source>
        <dbReference type="Proteomes" id="UP001348098"/>
    </source>
</evidence>
<feature type="domain" description="Mce/MlaD" evidence="2">
    <location>
        <begin position="34"/>
        <end position="108"/>
    </location>
</feature>
<dbReference type="PANTHER" id="PTHR33371">
    <property type="entry name" value="INTERMEMBRANE PHOSPHOLIPID TRANSPORT SYSTEM BINDING PROTEIN MLAD-RELATED"/>
    <property type="match status" value="1"/>
</dbReference>
<dbReference type="InterPro" id="IPR005693">
    <property type="entry name" value="Mce"/>
</dbReference>
<dbReference type="PANTHER" id="PTHR33371:SF4">
    <property type="entry name" value="INTERMEMBRANE PHOSPHOLIPID TRANSPORT SYSTEM BINDING PROTEIN MLAD"/>
    <property type="match status" value="1"/>
</dbReference>
<dbReference type="InterPro" id="IPR003399">
    <property type="entry name" value="Mce/MlaD"/>
</dbReference>